<proteinExistence type="inferred from homology"/>
<dbReference type="REBASE" id="14818">
    <property type="entry name" value="S.SmaF1I"/>
</dbReference>
<evidence type="ECO:0000256" key="1">
    <source>
        <dbReference type="ARBA" id="ARBA00010923"/>
    </source>
</evidence>
<comment type="similarity">
    <text evidence="1">Belongs to the type-I restriction system S methylase family.</text>
</comment>
<dbReference type="eggNOG" id="arCOG02626">
    <property type="taxonomic scope" value="Archaea"/>
</dbReference>
<dbReference type="KEGG" id="smr:Smar_0762"/>
<dbReference type="Proteomes" id="UP000000254">
    <property type="component" value="Chromosome"/>
</dbReference>
<dbReference type="Gene3D" id="3.90.220.20">
    <property type="entry name" value="DNA methylase specificity domains"/>
    <property type="match status" value="2"/>
</dbReference>
<dbReference type="PANTHER" id="PTHR30408">
    <property type="entry name" value="TYPE-1 RESTRICTION ENZYME ECOKI SPECIFICITY PROTEIN"/>
    <property type="match status" value="1"/>
</dbReference>
<dbReference type="InterPro" id="IPR052021">
    <property type="entry name" value="Type-I_RS_S_subunit"/>
</dbReference>
<dbReference type="InterPro" id="IPR000055">
    <property type="entry name" value="Restrct_endonuc_typeI_TRD"/>
</dbReference>
<sequence>MPHKTLDEYLKQQIKTTTKQETQKEIEYKIIGFYKETDFKETPIGKIPRDWNIMRLDGLVKVETGKRAKGGGLYKGNIASIGGEHIDDEGNIRWNNMKFITEDFYNSLRQGKINIGDILLVKDGATTGKVAIVRELKYKKVAVNEHVFVIRSITKKLINEFLFYFLYSKFGQMQIKTRFHGMIGGITRNDLKSILIPLPPVLEQRRIVEVLSIVDEAIQKTDDVIAKVERLKKALMQELLTGKVRIKVEDGKARFYKETNFKDTKIGKIPKDWEVIRLVDHVYVLKGYAFSSKFFNEKERGIPIIRIRDLGKNKTEAYYSGSYDPKYIVEKGDLLISMDGEFNIFLWKGPKGLLNQRVCKIWTKDATKLDNMYLYYALKKPLKLIEAQTSQTTVKHLLDRDLERIKIPLPPLSEQQKIAEILSTIDKWISLEHRRKEKLKGLKKGLMNLLLTGRIRVRVERVS</sequence>
<dbReference type="GO" id="GO:0003677">
    <property type="term" value="F:DNA binding"/>
    <property type="evidence" value="ECO:0007669"/>
    <property type="project" value="UniProtKB-KW"/>
</dbReference>
<keyword evidence="2" id="KW-0680">Restriction system</keyword>
<dbReference type="GO" id="GO:0009307">
    <property type="term" value="P:DNA restriction-modification system"/>
    <property type="evidence" value="ECO:0007669"/>
    <property type="project" value="UniProtKB-KW"/>
</dbReference>
<dbReference type="Gene3D" id="1.10.287.1120">
    <property type="entry name" value="Bipartite methylase S protein"/>
    <property type="match status" value="1"/>
</dbReference>
<evidence type="ECO:0000313" key="5">
    <source>
        <dbReference type="EMBL" id="ABN69863.1"/>
    </source>
</evidence>
<dbReference type="InterPro" id="IPR044946">
    <property type="entry name" value="Restrct_endonuc_typeI_TRD_sf"/>
</dbReference>
<protein>
    <submittedName>
        <fullName evidence="5">Restriction modification system DNA specificity domain</fullName>
    </submittedName>
</protein>
<name>A3DMK3_STAMF</name>
<dbReference type="GeneID" id="4906689"/>
<dbReference type="RefSeq" id="WP_011839054.1">
    <property type="nucleotide sequence ID" value="NC_009033.1"/>
</dbReference>
<evidence type="ECO:0000259" key="4">
    <source>
        <dbReference type="Pfam" id="PF01420"/>
    </source>
</evidence>
<accession>A3DMK3</accession>
<dbReference type="AlphaFoldDB" id="A3DMK3"/>
<dbReference type="HOGENOM" id="CLU_021095_0_1_2"/>
<reference evidence="5 6" key="2">
    <citation type="journal article" date="2009" name="Stand. Genomic Sci.">
        <title>Complete genome sequence of Staphylothermus marinus Stetter and Fiala 1986 type strain F1.</title>
        <authorList>
            <person name="Anderson I.J."/>
            <person name="Sun H."/>
            <person name="Lapidus A."/>
            <person name="Copeland A."/>
            <person name="Glavina Del Rio T."/>
            <person name="Tice H."/>
            <person name="Dalin E."/>
            <person name="Lucas S."/>
            <person name="Barry K."/>
            <person name="Land M."/>
            <person name="Richardson P."/>
            <person name="Huber H."/>
            <person name="Kyrpides N.C."/>
        </authorList>
    </citation>
    <scope>NUCLEOTIDE SEQUENCE [LARGE SCALE GENOMIC DNA]</scope>
    <source>
        <strain evidence="6">ATCC 43588 / DSM 3639 / JCM 9404 / F1</strain>
    </source>
</reference>
<evidence type="ECO:0000256" key="3">
    <source>
        <dbReference type="ARBA" id="ARBA00023125"/>
    </source>
</evidence>
<dbReference type="EMBL" id="CP000575">
    <property type="protein sequence ID" value="ABN69863.1"/>
    <property type="molecule type" value="Genomic_DNA"/>
</dbReference>
<dbReference type="SUPFAM" id="SSF116734">
    <property type="entry name" value="DNA methylase specificity domain"/>
    <property type="match status" value="2"/>
</dbReference>
<evidence type="ECO:0000313" key="6">
    <source>
        <dbReference type="Proteomes" id="UP000000254"/>
    </source>
</evidence>
<dbReference type="PANTHER" id="PTHR30408:SF12">
    <property type="entry name" value="TYPE I RESTRICTION ENZYME MJAVIII SPECIFICITY SUBUNIT"/>
    <property type="match status" value="1"/>
</dbReference>
<feature type="domain" description="Type I restriction modification DNA specificity" evidence="4">
    <location>
        <begin position="48"/>
        <end position="229"/>
    </location>
</feature>
<dbReference type="CDD" id="cd17257">
    <property type="entry name" value="RMtype1_S_EcoBI-TRD1-CR1_like"/>
    <property type="match status" value="1"/>
</dbReference>
<keyword evidence="6" id="KW-1185">Reference proteome</keyword>
<organism evidence="5 6">
    <name type="scientific">Staphylothermus marinus (strain ATCC 43588 / DSM 3639 / JCM 9404 / F1)</name>
    <dbReference type="NCBI Taxonomy" id="399550"/>
    <lineage>
        <taxon>Archaea</taxon>
        <taxon>Thermoproteota</taxon>
        <taxon>Thermoprotei</taxon>
        <taxon>Desulfurococcales</taxon>
        <taxon>Desulfurococcaceae</taxon>
        <taxon>Staphylothermus</taxon>
    </lineage>
</organism>
<reference evidence="6" key="1">
    <citation type="journal article" date="2009" name="BMC Genomics">
        <title>The complete genome sequence of Staphylothermus marinus reveals differences in sulfur metabolism among heterotrophic Crenarchaeota.</title>
        <authorList>
            <person name="Anderson I.J."/>
            <person name="Dharmarajan L."/>
            <person name="Rodriguez J."/>
            <person name="Hooper S."/>
            <person name="Porat I."/>
            <person name="Ulrich L.E."/>
            <person name="Elkins J.G."/>
            <person name="Mavromatis K."/>
            <person name="Sun H."/>
            <person name="Land M."/>
            <person name="Lapidus A."/>
            <person name="Lucas S."/>
            <person name="Barry K."/>
            <person name="Huber H."/>
            <person name="Zhulin I.B."/>
            <person name="Whitman W.B."/>
            <person name="Mukhopadhyay B."/>
            <person name="Woese C."/>
            <person name="Bristow J."/>
            <person name="Kyrpides N."/>
        </authorList>
    </citation>
    <scope>NUCLEOTIDE SEQUENCE [LARGE SCALE GENOMIC DNA]</scope>
    <source>
        <strain evidence="6">ATCC 43588 / DSM 3639 / JCM 9404 / F1</strain>
    </source>
</reference>
<dbReference type="OrthoDB" id="84651at2157"/>
<keyword evidence="3" id="KW-0238">DNA-binding</keyword>
<gene>
    <name evidence="5" type="ordered locus">Smar_0762</name>
</gene>
<feature type="domain" description="Type I restriction modification DNA specificity" evidence="4">
    <location>
        <begin position="270"/>
        <end position="440"/>
    </location>
</feature>
<evidence type="ECO:0000256" key="2">
    <source>
        <dbReference type="ARBA" id="ARBA00022747"/>
    </source>
</evidence>
<dbReference type="STRING" id="399550.Smar_0762"/>
<dbReference type="Pfam" id="PF01420">
    <property type="entry name" value="Methylase_S"/>
    <property type="match status" value="2"/>
</dbReference>